<comment type="catalytic activity">
    <reaction evidence="5">
        <text>an L-alpha-D-Hep-(1-&gt;5)-[alpha-Kdo-(2-&gt;4)]-alpha-Kdo-(2-&gt;6)-lipid A + ADP-L-glycero-beta-D-manno-heptose = an L-alpha-D-Hep-(1-&gt;3)-L-alpha-D-Hep-(1-&gt;5)-[alpha-Kdo-(2-&gt;4)]-alpha-Kdo-(2-&gt;6)-lipid A + ADP + H(+)</text>
        <dbReference type="Rhea" id="RHEA:74071"/>
        <dbReference type="ChEBI" id="CHEBI:15378"/>
        <dbReference type="ChEBI" id="CHEBI:61506"/>
        <dbReference type="ChEBI" id="CHEBI:193068"/>
        <dbReference type="ChEBI" id="CHEBI:193069"/>
        <dbReference type="ChEBI" id="CHEBI:456216"/>
        <dbReference type="EC" id="2.4.99.24"/>
    </reaction>
</comment>
<evidence type="ECO:0000256" key="3">
    <source>
        <dbReference type="ARBA" id="ARBA00043995"/>
    </source>
</evidence>
<gene>
    <name evidence="6" type="primary">waaF</name>
    <name evidence="6" type="ORF">ACFQ1T_13195</name>
</gene>
<organism evidence="6 7">
    <name type="scientific">Methylophilus glucosoxydans</name>
    <dbReference type="NCBI Taxonomy" id="752553"/>
    <lineage>
        <taxon>Bacteria</taxon>
        <taxon>Pseudomonadati</taxon>
        <taxon>Pseudomonadota</taxon>
        <taxon>Betaproteobacteria</taxon>
        <taxon>Nitrosomonadales</taxon>
        <taxon>Methylophilaceae</taxon>
        <taxon>Methylophilus</taxon>
    </lineage>
</organism>
<accession>A0ABW3GJD1</accession>
<proteinExistence type="inferred from homology"/>
<dbReference type="InterPro" id="IPR011910">
    <property type="entry name" value="RfaF"/>
</dbReference>
<protein>
    <recommendedName>
        <fullName evidence="4">lipopolysaccharide heptosyltransferase II</fullName>
        <ecNumber evidence="4">2.4.99.24</ecNumber>
    </recommendedName>
</protein>
<evidence type="ECO:0000256" key="1">
    <source>
        <dbReference type="ARBA" id="ARBA00022676"/>
    </source>
</evidence>
<dbReference type="RefSeq" id="WP_379077547.1">
    <property type="nucleotide sequence ID" value="NZ_JBHTJW010000003.1"/>
</dbReference>
<dbReference type="PANTHER" id="PTHR30160:SF7">
    <property type="entry name" value="ADP-HEPTOSE--LPS HEPTOSYLTRANSFERASE 2"/>
    <property type="match status" value="1"/>
</dbReference>
<dbReference type="NCBIfam" id="TIGR02195">
    <property type="entry name" value="heptsyl_trn_II"/>
    <property type="match status" value="1"/>
</dbReference>
<dbReference type="InterPro" id="IPR002201">
    <property type="entry name" value="Glyco_trans_9"/>
</dbReference>
<dbReference type="EC" id="2.4.99.24" evidence="4"/>
<evidence type="ECO:0000256" key="4">
    <source>
        <dbReference type="ARBA" id="ARBA00044042"/>
    </source>
</evidence>
<dbReference type="EMBL" id="JBHTJW010000003">
    <property type="protein sequence ID" value="MFD0930737.1"/>
    <property type="molecule type" value="Genomic_DNA"/>
</dbReference>
<dbReference type="Pfam" id="PF01075">
    <property type="entry name" value="Glyco_transf_9"/>
    <property type="match status" value="1"/>
</dbReference>
<evidence type="ECO:0000256" key="2">
    <source>
        <dbReference type="ARBA" id="ARBA00022679"/>
    </source>
</evidence>
<evidence type="ECO:0000313" key="6">
    <source>
        <dbReference type="EMBL" id="MFD0930737.1"/>
    </source>
</evidence>
<keyword evidence="7" id="KW-1185">Reference proteome</keyword>
<sequence length="343" mass="37319">MSSADKILVIGPSWVGDMVLAQSLFKQLKSDRPACQIDVAAPSWTLPLLARMPEITQAIALPFKHGQLSLGERWRFGRGLRVQGYTQAILLTNSLKSAILPWAAGIPLRTGFKGEMRYGLVNDMRPLDKTRLKKTVERFMTLGLSPQTVLPSALPQPALVADAANADRLLHAFKLDASKPMLGLCPGAEYGEAKRWPAEYYAQVANHALDAGWQVMLFGSDKDAPVTASIQQLTQQRCLDLAGKTSLGDAIDLMSLCQRVVSNDSGLMHVAAALDKPLVAIYGSSDPKHTPPMHPDAVIQYLGLSCSPCFKRVCPLGHLNCLRQLSPEQVLPTLALTRVEFAS</sequence>
<dbReference type="PANTHER" id="PTHR30160">
    <property type="entry name" value="TETRAACYLDISACCHARIDE 4'-KINASE-RELATED"/>
    <property type="match status" value="1"/>
</dbReference>
<keyword evidence="2" id="KW-0808">Transferase</keyword>
<comment type="similarity">
    <text evidence="3">Belongs to the glycosyltransferase 9 family.</text>
</comment>
<evidence type="ECO:0000313" key="7">
    <source>
        <dbReference type="Proteomes" id="UP001597106"/>
    </source>
</evidence>
<dbReference type="SUPFAM" id="SSF53756">
    <property type="entry name" value="UDP-Glycosyltransferase/glycogen phosphorylase"/>
    <property type="match status" value="1"/>
</dbReference>
<keyword evidence="1" id="KW-0328">Glycosyltransferase</keyword>
<name>A0ABW3GJD1_9PROT</name>
<comment type="caution">
    <text evidence="6">The sequence shown here is derived from an EMBL/GenBank/DDBJ whole genome shotgun (WGS) entry which is preliminary data.</text>
</comment>
<evidence type="ECO:0000256" key="5">
    <source>
        <dbReference type="ARBA" id="ARBA00047503"/>
    </source>
</evidence>
<dbReference type="InterPro" id="IPR051199">
    <property type="entry name" value="LPS_LOS_Heptosyltrfase"/>
</dbReference>
<dbReference type="Gene3D" id="3.40.50.2000">
    <property type="entry name" value="Glycogen Phosphorylase B"/>
    <property type="match status" value="2"/>
</dbReference>
<reference evidence="7" key="1">
    <citation type="journal article" date="2019" name="Int. J. Syst. Evol. Microbiol.">
        <title>The Global Catalogue of Microorganisms (GCM) 10K type strain sequencing project: providing services to taxonomists for standard genome sequencing and annotation.</title>
        <authorList>
            <consortium name="The Broad Institute Genomics Platform"/>
            <consortium name="The Broad Institute Genome Sequencing Center for Infectious Disease"/>
            <person name="Wu L."/>
            <person name="Ma J."/>
        </authorList>
    </citation>
    <scope>NUCLEOTIDE SEQUENCE [LARGE SCALE GENOMIC DNA]</scope>
    <source>
        <strain evidence="7">CCUG 59685</strain>
    </source>
</reference>
<dbReference type="CDD" id="cd03789">
    <property type="entry name" value="GT9_LPS_heptosyltransferase"/>
    <property type="match status" value="1"/>
</dbReference>
<dbReference type="Proteomes" id="UP001597106">
    <property type="component" value="Unassembled WGS sequence"/>
</dbReference>